<keyword evidence="3 12" id="KW-0812">Transmembrane</keyword>
<dbReference type="InterPro" id="IPR043203">
    <property type="entry name" value="VGCC_Ca_Na"/>
</dbReference>
<keyword evidence="9" id="KW-0325">Glycoprotein</keyword>
<keyword evidence="2" id="KW-0813">Transport</keyword>
<evidence type="ECO:0000256" key="12">
    <source>
        <dbReference type="SAM" id="Phobius"/>
    </source>
</evidence>
<dbReference type="PANTHER" id="PTHR10037">
    <property type="entry name" value="VOLTAGE-GATED CATION CHANNEL CALCIUM AND SODIUM"/>
    <property type="match status" value="1"/>
</dbReference>
<dbReference type="GO" id="GO:0086010">
    <property type="term" value="P:membrane depolarization during action potential"/>
    <property type="evidence" value="ECO:0007669"/>
    <property type="project" value="TreeGrafter"/>
</dbReference>
<dbReference type="FunFam" id="1.20.120.350:FF:000005">
    <property type="entry name" value="Sodium channel protein"/>
    <property type="match status" value="1"/>
</dbReference>
<dbReference type="Pfam" id="PF00520">
    <property type="entry name" value="Ion_trans"/>
    <property type="match status" value="1"/>
</dbReference>
<keyword evidence="11" id="KW-0407">Ion channel</keyword>
<evidence type="ECO:0000256" key="10">
    <source>
        <dbReference type="ARBA" id="ARBA00023201"/>
    </source>
</evidence>
<organism evidence="14 15">
    <name type="scientific">Sinocyclocheilus rhinocerous</name>
    <dbReference type="NCBI Taxonomy" id="307959"/>
    <lineage>
        <taxon>Eukaryota</taxon>
        <taxon>Metazoa</taxon>
        <taxon>Chordata</taxon>
        <taxon>Craniata</taxon>
        <taxon>Vertebrata</taxon>
        <taxon>Euteleostomi</taxon>
        <taxon>Actinopterygii</taxon>
        <taxon>Neopterygii</taxon>
        <taxon>Teleostei</taxon>
        <taxon>Ostariophysi</taxon>
        <taxon>Cypriniformes</taxon>
        <taxon>Cyprinidae</taxon>
        <taxon>Cyprininae</taxon>
        <taxon>Sinocyclocheilus</taxon>
    </lineage>
</organism>
<name>A0A673JFR0_9TELE</name>
<proteinExistence type="predicted"/>
<feature type="transmembrane region" description="Helical" evidence="12">
    <location>
        <begin position="130"/>
        <end position="152"/>
    </location>
</feature>
<evidence type="ECO:0000256" key="2">
    <source>
        <dbReference type="ARBA" id="ARBA00022448"/>
    </source>
</evidence>
<dbReference type="GO" id="GO:0001518">
    <property type="term" value="C:voltage-gated sodium channel complex"/>
    <property type="evidence" value="ECO:0007669"/>
    <property type="project" value="TreeGrafter"/>
</dbReference>
<protein>
    <recommendedName>
        <fullName evidence="13">Ion transport domain-containing protein</fullName>
    </recommendedName>
</protein>
<evidence type="ECO:0000313" key="15">
    <source>
        <dbReference type="Proteomes" id="UP000472270"/>
    </source>
</evidence>
<dbReference type="Proteomes" id="UP000472270">
    <property type="component" value="Unassembled WGS sequence"/>
</dbReference>
<dbReference type="InterPro" id="IPR005821">
    <property type="entry name" value="Ion_trans_dom"/>
</dbReference>
<dbReference type="Gene3D" id="1.20.120.350">
    <property type="entry name" value="Voltage-gated potassium channels. Chain C"/>
    <property type="match status" value="1"/>
</dbReference>
<reference evidence="14" key="1">
    <citation type="submission" date="2025-08" db="UniProtKB">
        <authorList>
            <consortium name="Ensembl"/>
        </authorList>
    </citation>
    <scope>IDENTIFICATION</scope>
</reference>
<accession>A0A673JFR0</accession>
<keyword evidence="8 12" id="KW-0472">Membrane</keyword>
<dbReference type="SUPFAM" id="SSF81324">
    <property type="entry name" value="Voltage-gated potassium channels"/>
    <property type="match status" value="1"/>
</dbReference>
<evidence type="ECO:0000313" key="14">
    <source>
        <dbReference type="Ensembl" id="ENSSRHP00000048982.1"/>
    </source>
</evidence>
<keyword evidence="6" id="KW-0915">Sodium</keyword>
<feature type="domain" description="Ion transport" evidence="13">
    <location>
        <begin position="145"/>
        <end position="250"/>
    </location>
</feature>
<evidence type="ECO:0000259" key="13">
    <source>
        <dbReference type="Pfam" id="PF00520"/>
    </source>
</evidence>
<comment type="subcellular location">
    <subcellularLocation>
        <location evidence="1">Membrane</location>
        <topology evidence="1">Multi-pass membrane protein</topology>
    </subcellularLocation>
</comment>
<evidence type="ECO:0000256" key="9">
    <source>
        <dbReference type="ARBA" id="ARBA00023180"/>
    </source>
</evidence>
<reference evidence="14" key="2">
    <citation type="submission" date="2025-09" db="UniProtKB">
        <authorList>
            <consortium name="Ensembl"/>
        </authorList>
    </citation>
    <scope>IDENTIFICATION</scope>
</reference>
<dbReference type="InterPro" id="IPR027359">
    <property type="entry name" value="Volt_channel_dom_sf"/>
</dbReference>
<evidence type="ECO:0000256" key="6">
    <source>
        <dbReference type="ARBA" id="ARBA00023053"/>
    </source>
</evidence>
<keyword evidence="15" id="KW-1185">Reference proteome</keyword>
<sequence>MAAILFPPGPDSLHRFTLESLAGIEQRIAEEEARNAKKYQEDLGDVEPLKSRADLEAGKQLPRIFGDIPPGLVGVPLEDIDPFYFQNKRTFIVLNKGKAIFRFSATSALYIFSPFHLVRRFSLFFYRKKTIMFLFFLLFSLTGATLFSLFIMCTILTNCCFMAMSEPAQWAKYVEYTFTGIYTFESLIKILARGFCIGPFTFLRDPWNWLDFSVIVMAFLTEFIKVGNLQALRTFRVLRALKTISVIPGKRKETARSVAQCPVQQFRI</sequence>
<dbReference type="AlphaFoldDB" id="A0A673JFR0"/>
<evidence type="ECO:0000256" key="7">
    <source>
        <dbReference type="ARBA" id="ARBA00023065"/>
    </source>
</evidence>
<evidence type="ECO:0000256" key="1">
    <source>
        <dbReference type="ARBA" id="ARBA00004141"/>
    </source>
</evidence>
<dbReference type="GO" id="GO:0019228">
    <property type="term" value="P:neuronal action potential"/>
    <property type="evidence" value="ECO:0007669"/>
    <property type="project" value="TreeGrafter"/>
</dbReference>
<evidence type="ECO:0000256" key="5">
    <source>
        <dbReference type="ARBA" id="ARBA00022989"/>
    </source>
</evidence>
<keyword evidence="5 12" id="KW-1133">Transmembrane helix</keyword>
<feature type="transmembrane region" description="Helical" evidence="12">
    <location>
        <begin position="99"/>
        <end position="118"/>
    </location>
</feature>
<evidence type="ECO:0000256" key="4">
    <source>
        <dbReference type="ARBA" id="ARBA00022882"/>
    </source>
</evidence>
<dbReference type="Ensembl" id="ENSSRHT00000050364.1">
    <property type="protein sequence ID" value="ENSSRHP00000048982.1"/>
    <property type="gene ID" value="ENSSRHG00000024659.1"/>
</dbReference>
<evidence type="ECO:0000256" key="11">
    <source>
        <dbReference type="ARBA" id="ARBA00023303"/>
    </source>
</evidence>
<keyword evidence="10" id="KW-0739">Sodium transport</keyword>
<dbReference type="PANTHER" id="PTHR10037:SF208">
    <property type="entry name" value="SODIUM CHANNEL PROTEIN TYPE 10 SUBUNIT ALPHA"/>
    <property type="match status" value="1"/>
</dbReference>
<evidence type="ECO:0000256" key="8">
    <source>
        <dbReference type="ARBA" id="ARBA00023136"/>
    </source>
</evidence>
<keyword evidence="7" id="KW-0406">Ion transport</keyword>
<evidence type="ECO:0000256" key="3">
    <source>
        <dbReference type="ARBA" id="ARBA00022692"/>
    </source>
</evidence>
<dbReference type="GO" id="GO:0005248">
    <property type="term" value="F:voltage-gated sodium channel activity"/>
    <property type="evidence" value="ECO:0007669"/>
    <property type="project" value="TreeGrafter"/>
</dbReference>
<keyword evidence="4" id="KW-0851">Voltage-gated channel</keyword>